<protein>
    <submittedName>
        <fullName evidence="1">Uncharacterized protein</fullName>
    </submittedName>
</protein>
<comment type="caution">
    <text evidence="1">The sequence shown here is derived from an EMBL/GenBank/DDBJ whole genome shotgun (WGS) entry which is preliminary data.</text>
</comment>
<dbReference type="AlphaFoldDB" id="A0A409YSA2"/>
<evidence type="ECO:0000313" key="1">
    <source>
        <dbReference type="EMBL" id="PPR05878.1"/>
    </source>
</evidence>
<dbReference type="InParanoid" id="A0A409YSA2"/>
<organism evidence="1 2">
    <name type="scientific">Panaeolus cyanescens</name>
    <dbReference type="NCBI Taxonomy" id="181874"/>
    <lineage>
        <taxon>Eukaryota</taxon>
        <taxon>Fungi</taxon>
        <taxon>Dikarya</taxon>
        <taxon>Basidiomycota</taxon>
        <taxon>Agaricomycotina</taxon>
        <taxon>Agaricomycetes</taxon>
        <taxon>Agaricomycetidae</taxon>
        <taxon>Agaricales</taxon>
        <taxon>Agaricineae</taxon>
        <taxon>Galeropsidaceae</taxon>
        <taxon>Panaeolus</taxon>
    </lineage>
</organism>
<reference evidence="1 2" key="1">
    <citation type="journal article" date="2018" name="Evol. Lett.">
        <title>Horizontal gene cluster transfer increased hallucinogenic mushroom diversity.</title>
        <authorList>
            <person name="Reynolds H.T."/>
            <person name="Vijayakumar V."/>
            <person name="Gluck-Thaler E."/>
            <person name="Korotkin H.B."/>
            <person name="Matheny P.B."/>
            <person name="Slot J.C."/>
        </authorList>
    </citation>
    <scope>NUCLEOTIDE SEQUENCE [LARGE SCALE GENOMIC DNA]</scope>
    <source>
        <strain evidence="1 2">2629</strain>
    </source>
</reference>
<keyword evidence="2" id="KW-1185">Reference proteome</keyword>
<proteinExistence type="predicted"/>
<dbReference type="EMBL" id="NHTK01000748">
    <property type="protein sequence ID" value="PPR05878.1"/>
    <property type="molecule type" value="Genomic_DNA"/>
</dbReference>
<gene>
    <name evidence="1" type="ORF">CVT24_006632</name>
</gene>
<sequence>MSDILVDSNGERVTMSCGGYYIVPHIWGGSEHTPQWPKDSDGQSIIFKHTSFKMHILPSGIIYGSGSDEHGKFSVSGAMLGDEIQFSKSYEYVALGGYFVGKRIPGPISKICQFSGVWGQAEDEKKERQWVITGVVGDEDQHSLKHPAEGEWGGHFLDNRFLDKVISMPSDNMSPITMSIKAAGVYKLGEPFDFVGNGNDKVGTFSVKGTAKEDGTFEMIKTYTDNGNGWKYQGVYDGDETIGGIWGPIGGGKAGGTFTFTKKGSGPTKPVPGRNIIQSALTEADSAAHQGGAIIGNTIGTIKKGLHF</sequence>
<name>A0A409YSA2_9AGAR</name>
<accession>A0A409YSA2</accession>
<dbReference type="Proteomes" id="UP000284842">
    <property type="component" value="Unassembled WGS sequence"/>
</dbReference>
<evidence type="ECO:0000313" key="2">
    <source>
        <dbReference type="Proteomes" id="UP000284842"/>
    </source>
</evidence>